<evidence type="ECO:0000313" key="7">
    <source>
        <dbReference type="Proteomes" id="UP001348817"/>
    </source>
</evidence>
<dbReference type="Proteomes" id="UP001348817">
    <property type="component" value="Chromosome"/>
</dbReference>
<proteinExistence type="predicted"/>
<dbReference type="InterPro" id="IPR044048">
    <property type="entry name" value="Big_12"/>
</dbReference>
<feature type="region of interest" description="Disordered" evidence="4">
    <location>
        <begin position="778"/>
        <end position="797"/>
    </location>
</feature>
<dbReference type="EMBL" id="AP025314">
    <property type="protein sequence ID" value="BDD08505.1"/>
    <property type="molecule type" value="Genomic_DNA"/>
</dbReference>
<accession>A0AAU9D8C7</accession>
<dbReference type="InterPro" id="IPR026444">
    <property type="entry name" value="Secre_tail"/>
</dbReference>
<sequence length="1301" mass="142020">MKRHFTLKRSLLMAVLFVVVVGFGSRLRAQNAYPKIKTVSFRSNDADFIANWSPGSLEHEKYMISRVPLADRFKFSASQANPSIPHARQMGVWAGTSDKIRQSEEFDQPNPYFWQYLNFWAYWNGGDTRVYIPSASYIEAGHRNGVKVLGGCTFADPTSPNNSTFREMIAKNSDESYKHARKLVEIAEHYGFDGYAFNIEVTGYPSDVARQTRGFFQEVSRIADENGLDNFELTYYYVHYDNGNRNFWIKQIDSSNDTWLEENGKTTFSQAFLNYEWNASSLNTSANFVRNNFPAGKNDPYERVFAGLNMPSVIADNNTHPWRDLLNSPTSIAMWLTGPRNNGATPEEKKDIYYAFINDMWSGPDVDPSRPGSPLSGSGKTLRVAGMAAYLAAKSTIDEFPFVTSFNEGCGTFFAKDGERQTEGYWSNLALQDIVPTWRWWWAEGGQNVKASIDFKEAYDGGSSLLLEGNPGSSDNVLRIFKTKLNISAASQVSVTYKVDGASAGDASGLEVALVFENGNGLGATVKLPLGQVENEGWNTKTLDLSAYAGSALAVLGLNVTGVSNYRAHIGGLSLTDTPVATPDAPTSVEASVAMTGRFLSGEITWDLLGSPRYNKDAGVAYFDVYQISDQPRDSVFVGRSLSRAIVLKNVKRTEGEGDMRFRVVAVGEDRKTTSLSESGSVAYDPTPWAEFDMNVKVNLDESLFASSVADYANTYAWTFEDGTPATSASQTPGNVTFATPGVKKVTLTVSNDNGSYTIETDVTVADQSVNLALNQPSYRSSVDDHGGPERGNDGKNSTMFCGRDSYKTPNQQPWWEVDLGSQVNVSQIKAFKRFKESEAGISDFHVMVSKTPFTSRVREEAEADPNVVYNYWEKGQMQAPSVYDLSSQNIVGRYVRVQYHVNRSTKSQLVQLKFGELEVYGRYVPEDNGPKPLTATLSLDDADLRQGKTALLTVTFSEAVTGFEAGDLSFSNGTLSALTGDGTVYNAVFTPTDNIQELENVITLDLAGVQNAEGEAGIGTAVSPNFVINTLPFTGPETLNLSALADAYTYGKNQGTNYGTESTVLVKEGGSIHYVRRAYLKFDLGQIPSGATIESATLKLGVASSNSSALSTAFEIRRVTNDSWTETGITWGNMPAPSDVLASVNGQAAGSVLSVDLTNSLTDDLADGTLSLEMRSSVKGSPFLKLYTKEHTDADLRPVLEVTYTGGVQQRVSGTEAVKSHVPVSETKLFPNPVEDVLNIQSTDEILTVEVFSVQGNLLKTVKGSGASTSVNMSDLPKGVYVVSVTVAGQGVELRRVMKK</sequence>
<dbReference type="Pfam" id="PF22633">
    <property type="entry name" value="F5_F8_type_C_2"/>
    <property type="match status" value="1"/>
</dbReference>
<evidence type="ECO:0000256" key="2">
    <source>
        <dbReference type="ARBA" id="ARBA00022525"/>
    </source>
</evidence>
<dbReference type="GO" id="GO:0005576">
    <property type="term" value="C:extracellular region"/>
    <property type="evidence" value="ECO:0007669"/>
    <property type="project" value="UniProtKB-SubCell"/>
</dbReference>
<keyword evidence="2" id="KW-0964">Secreted</keyword>
<keyword evidence="7" id="KW-1185">Reference proteome</keyword>
<dbReference type="Pfam" id="PF03644">
    <property type="entry name" value="Glyco_hydro_85"/>
    <property type="match status" value="1"/>
</dbReference>
<dbReference type="SUPFAM" id="SSF49299">
    <property type="entry name" value="PKD domain"/>
    <property type="match status" value="1"/>
</dbReference>
<dbReference type="InterPro" id="IPR055372">
    <property type="entry name" value="CBM96"/>
</dbReference>
<dbReference type="Gene3D" id="2.60.40.10">
    <property type="entry name" value="Immunoglobulins"/>
    <property type="match status" value="1"/>
</dbReference>
<dbReference type="Pfam" id="PF18911">
    <property type="entry name" value="PKD_4"/>
    <property type="match status" value="1"/>
</dbReference>
<dbReference type="PANTHER" id="PTHR13246:SF1">
    <property type="entry name" value="CYTOSOLIC ENDO-BETA-N-ACETYLGLUCOSAMINIDASE"/>
    <property type="match status" value="1"/>
</dbReference>
<dbReference type="PANTHER" id="PTHR13246">
    <property type="entry name" value="ENDO BETA N-ACETYLGLUCOSAMINIDASE"/>
    <property type="match status" value="1"/>
</dbReference>
<dbReference type="NCBIfam" id="NF033679">
    <property type="entry name" value="DNRLRE_dom"/>
    <property type="match status" value="1"/>
</dbReference>
<dbReference type="Pfam" id="PF19078">
    <property type="entry name" value="Big_12"/>
    <property type="match status" value="1"/>
</dbReference>
<comment type="subcellular location">
    <subcellularLocation>
        <location evidence="1">Secreted</location>
    </subcellularLocation>
</comment>
<dbReference type="InterPro" id="IPR022409">
    <property type="entry name" value="PKD/Chitinase_dom"/>
</dbReference>
<organism evidence="6 7">
    <name type="scientific">Fulvitalea axinellae</name>
    <dbReference type="NCBI Taxonomy" id="1182444"/>
    <lineage>
        <taxon>Bacteria</taxon>
        <taxon>Pseudomonadati</taxon>
        <taxon>Bacteroidota</taxon>
        <taxon>Cytophagia</taxon>
        <taxon>Cytophagales</taxon>
        <taxon>Persicobacteraceae</taxon>
        <taxon>Fulvitalea</taxon>
    </lineage>
</organism>
<dbReference type="NCBIfam" id="TIGR04183">
    <property type="entry name" value="Por_Secre_tail"/>
    <property type="match status" value="1"/>
</dbReference>
<evidence type="ECO:0000256" key="4">
    <source>
        <dbReference type="SAM" id="MobiDB-lite"/>
    </source>
</evidence>
<name>A0AAU9D8C7_9BACT</name>
<dbReference type="Pfam" id="PF18962">
    <property type="entry name" value="Por_Secre_tail"/>
    <property type="match status" value="1"/>
</dbReference>
<dbReference type="GO" id="GO:0033925">
    <property type="term" value="F:mannosyl-glycoprotein endo-beta-N-acetylglucosaminidase activity"/>
    <property type="evidence" value="ECO:0007669"/>
    <property type="project" value="InterPro"/>
</dbReference>
<dbReference type="InterPro" id="IPR000601">
    <property type="entry name" value="PKD_dom"/>
</dbReference>
<keyword evidence="3" id="KW-0732">Signal</keyword>
<dbReference type="InterPro" id="IPR035986">
    <property type="entry name" value="PKD_dom_sf"/>
</dbReference>
<dbReference type="InterPro" id="IPR032979">
    <property type="entry name" value="ENGase"/>
</dbReference>
<dbReference type="SUPFAM" id="SSF49785">
    <property type="entry name" value="Galactose-binding domain-like"/>
    <property type="match status" value="1"/>
</dbReference>
<dbReference type="CDD" id="cd00146">
    <property type="entry name" value="PKD"/>
    <property type="match status" value="1"/>
</dbReference>
<reference evidence="6 7" key="1">
    <citation type="submission" date="2021-12" db="EMBL/GenBank/DDBJ databases">
        <title>Genome sequencing of bacteria with rrn-lacking chromosome and rrn-plasmid.</title>
        <authorList>
            <person name="Anda M."/>
            <person name="Iwasaki W."/>
        </authorList>
    </citation>
    <scope>NUCLEOTIDE SEQUENCE [LARGE SCALE GENOMIC DNA]</scope>
    <source>
        <strain evidence="6 7">DSM 100852</strain>
    </source>
</reference>
<dbReference type="PROSITE" id="PS50093">
    <property type="entry name" value="PKD"/>
    <property type="match status" value="1"/>
</dbReference>
<gene>
    <name evidence="6" type="ORF">FUAX_09370</name>
</gene>
<feature type="domain" description="PKD" evidence="5">
    <location>
        <begin position="715"/>
        <end position="772"/>
    </location>
</feature>
<dbReference type="Gene3D" id="3.20.20.80">
    <property type="entry name" value="Glycosidases"/>
    <property type="match status" value="1"/>
</dbReference>
<dbReference type="GO" id="GO:0005829">
    <property type="term" value="C:cytosol"/>
    <property type="evidence" value="ECO:0007669"/>
    <property type="project" value="UniProtKB-SubCell"/>
</dbReference>
<dbReference type="KEGG" id="fax:FUAX_09370"/>
<dbReference type="SMART" id="SM00089">
    <property type="entry name" value="PKD"/>
    <property type="match status" value="1"/>
</dbReference>
<evidence type="ECO:0000256" key="3">
    <source>
        <dbReference type="ARBA" id="ARBA00022729"/>
    </source>
</evidence>
<dbReference type="Pfam" id="PF24517">
    <property type="entry name" value="CBM96"/>
    <property type="match status" value="1"/>
</dbReference>
<evidence type="ECO:0000259" key="5">
    <source>
        <dbReference type="PROSITE" id="PS50093"/>
    </source>
</evidence>
<feature type="compositionally biased region" description="Basic and acidic residues" evidence="4">
    <location>
        <begin position="782"/>
        <end position="794"/>
    </location>
</feature>
<dbReference type="Gene3D" id="2.60.120.260">
    <property type="entry name" value="Galactose-binding domain-like"/>
    <property type="match status" value="2"/>
</dbReference>
<evidence type="ECO:0000256" key="1">
    <source>
        <dbReference type="ARBA" id="ARBA00004613"/>
    </source>
</evidence>
<evidence type="ECO:0000313" key="6">
    <source>
        <dbReference type="EMBL" id="BDD08505.1"/>
    </source>
</evidence>
<protein>
    <recommendedName>
        <fullName evidence="5">PKD domain-containing protein</fullName>
    </recommendedName>
</protein>
<dbReference type="InterPro" id="IPR005201">
    <property type="entry name" value="TIM_ENGase"/>
</dbReference>
<dbReference type="InterPro" id="IPR013783">
    <property type="entry name" value="Ig-like_fold"/>
</dbReference>
<dbReference type="RefSeq" id="WP_338393760.1">
    <property type="nucleotide sequence ID" value="NZ_AP025314.1"/>
</dbReference>
<dbReference type="InterPro" id="IPR008979">
    <property type="entry name" value="Galactose-bd-like_sf"/>
</dbReference>